<evidence type="ECO:0000256" key="3">
    <source>
        <dbReference type="ARBA" id="ARBA00023277"/>
    </source>
</evidence>
<protein>
    <recommendedName>
        <fullName evidence="4">ADP-L-glycero-D-manno-heptose-6-epimerase</fullName>
        <ecNumber evidence="4">5.1.3.20</ecNumber>
    </recommendedName>
    <alternativeName>
        <fullName evidence="4">ADP-L-glycero-beta-D-manno-heptose-6-epimerase</fullName>
        <shortName evidence="4">ADP-glyceromanno-heptose 6-epimerase</shortName>
        <shortName evidence="4">ADP-hep 6-epimerase</shortName>
        <shortName evidence="4">AGME</shortName>
    </alternativeName>
</protein>
<dbReference type="RefSeq" id="WP_367984096.1">
    <property type="nucleotide sequence ID" value="NZ_JBAKFF010000001.1"/>
</dbReference>
<accession>A0ABV3T820</accession>
<comment type="domain">
    <text evidence="4">Contains a large N-terminal NADP-binding domain, and a smaller C-terminal substrate-binding domain.</text>
</comment>
<comment type="function">
    <text evidence="4">Catalyzes the interconversion between ADP-D-glycero-beta-D-manno-heptose and ADP-L-glycero-beta-D-manno-heptose via an epimerization at carbon 6 of the heptose.</text>
</comment>
<keyword evidence="1 4" id="KW-0521">NADP</keyword>
<feature type="domain" description="NAD-dependent epimerase/dehydratase" evidence="5">
    <location>
        <begin position="2"/>
        <end position="240"/>
    </location>
</feature>
<dbReference type="InterPro" id="IPR011912">
    <property type="entry name" value="Heptose_epim"/>
</dbReference>
<feature type="binding site" evidence="4">
    <location>
        <position position="167"/>
    </location>
    <ligand>
        <name>substrate</name>
    </ligand>
</feature>
<feature type="binding site" evidence="4">
    <location>
        <begin position="31"/>
        <end position="32"/>
    </location>
    <ligand>
        <name>NADP(+)</name>
        <dbReference type="ChEBI" id="CHEBI:58349"/>
    </ligand>
</feature>
<dbReference type="SUPFAM" id="SSF51735">
    <property type="entry name" value="NAD(P)-binding Rossmann-fold domains"/>
    <property type="match status" value="1"/>
</dbReference>
<dbReference type="Pfam" id="PF01370">
    <property type="entry name" value="Epimerase"/>
    <property type="match status" value="1"/>
</dbReference>
<feature type="binding site" evidence="4">
    <location>
        <position position="142"/>
    </location>
    <ligand>
        <name>NADP(+)</name>
        <dbReference type="ChEBI" id="CHEBI:58349"/>
    </ligand>
</feature>
<feature type="binding site" evidence="4">
    <location>
        <position position="91"/>
    </location>
    <ligand>
        <name>NADP(+)</name>
        <dbReference type="ChEBI" id="CHEBI:58349"/>
    </ligand>
</feature>
<name>A0ABV3T820_9GAMM</name>
<evidence type="ECO:0000313" key="7">
    <source>
        <dbReference type="Proteomes" id="UP001556637"/>
    </source>
</evidence>
<keyword evidence="7" id="KW-1185">Reference proteome</keyword>
<proteinExistence type="inferred from homology"/>
<dbReference type="Gene3D" id="3.40.50.720">
    <property type="entry name" value="NAD(P)-binding Rossmann-like Domain"/>
    <property type="match status" value="1"/>
</dbReference>
<feature type="binding site" evidence="4">
    <location>
        <begin position="74"/>
        <end position="78"/>
    </location>
    <ligand>
        <name>NADP(+)</name>
        <dbReference type="ChEBI" id="CHEBI:58349"/>
    </ligand>
</feature>
<dbReference type="EMBL" id="JBAKFF010000001">
    <property type="protein sequence ID" value="MEX0431341.1"/>
    <property type="molecule type" value="Genomic_DNA"/>
</dbReference>
<feature type="active site" description="Proton acceptor" evidence="4">
    <location>
        <position position="138"/>
    </location>
</feature>
<gene>
    <name evidence="6" type="primary">rfaD</name>
    <name evidence="4" type="synonym">hldD</name>
    <name evidence="6" type="ORF">V6X30_08005</name>
</gene>
<keyword evidence="3 4" id="KW-0119">Carbohydrate metabolism</keyword>
<evidence type="ECO:0000313" key="6">
    <source>
        <dbReference type="EMBL" id="MEX0431341.1"/>
    </source>
</evidence>
<evidence type="ECO:0000256" key="1">
    <source>
        <dbReference type="ARBA" id="ARBA00022857"/>
    </source>
</evidence>
<evidence type="ECO:0000256" key="4">
    <source>
        <dbReference type="HAMAP-Rule" id="MF_01601"/>
    </source>
</evidence>
<comment type="caution">
    <text evidence="6">The sequence shown here is derived from an EMBL/GenBank/DDBJ whole genome shotgun (WGS) entry which is preliminary data.</text>
</comment>
<feature type="binding site" evidence="4">
    <location>
        <position position="276"/>
    </location>
    <ligand>
        <name>substrate</name>
    </ligand>
</feature>
<reference evidence="6 7" key="1">
    <citation type="submission" date="2024-02" db="EMBL/GenBank/DDBJ databases">
        <title>New especies of Spiribacter isolated from saline water.</title>
        <authorList>
            <person name="Leon M.J."/>
            <person name="De La Haba R."/>
            <person name="Sanchez-Porro C."/>
            <person name="Ventosa A."/>
        </authorList>
    </citation>
    <scope>NUCLEOTIDE SEQUENCE [LARGE SCALE GENOMIC DNA]</scope>
    <source>
        <strain evidence="7">ag22IC4-189</strain>
    </source>
</reference>
<feature type="binding site" evidence="4">
    <location>
        <begin position="199"/>
        <end position="202"/>
    </location>
    <ligand>
        <name>substrate</name>
    </ligand>
</feature>
<dbReference type="CDD" id="cd05248">
    <property type="entry name" value="ADP_GME_SDR_e"/>
    <property type="match status" value="1"/>
</dbReference>
<dbReference type="PANTHER" id="PTHR43103">
    <property type="entry name" value="NUCLEOSIDE-DIPHOSPHATE-SUGAR EPIMERASE"/>
    <property type="match status" value="1"/>
</dbReference>
<dbReference type="Gene3D" id="3.90.25.10">
    <property type="entry name" value="UDP-galactose 4-epimerase, domain 1"/>
    <property type="match status" value="1"/>
</dbReference>
<dbReference type="InterPro" id="IPR001509">
    <property type="entry name" value="Epimerase_deHydtase"/>
</dbReference>
<dbReference type="GO" id="GO:0008712">
    <property type="term" value="F:ADP-glyceromanno-heptose 6-epimerase activity"/>
    <property type="evidence" value="ECO:0007669"/>
    <property type="project" value="UniProtKB-EC"/>
</dbReference>
<comment type="subunit">
    <text evidence="4">Homopentamer.</text>
</comment>
<feature type="binding site" evidence="4">
    <location>
        <position position="38"/>
    </location>
    <ligand>
        <name>NADP(+)</name>
        <dbReference type="ChEBI" id="CHEBI:58349"/>
    </ligand>
</feature>
<keyword evidence="2 4" id="KW-0413">Isomerase</keyword>
<feature type="binding site" evidence="4">
    <location>
        <position position="178"/>
    </location>
    <ligand>
        <name>substrate</name>
    </ligand>
</feature>
<feature type="binding site" evidence="4">
    <location>
        <position position="176"/>
    </location>
    <ligand>
        <name>NADP(+)</name>
        <dbReference type="ChEBI" id="CHEBI:58349"/>
    </ligand>
</feature>
<comment type="catalytic activity">
    <reaction evidence="4">
        <text>ADP-D-glycero-beta-D-manno-heptose = ADP-L-glycero-beta-D-manno-heptose</text>
        <dbReference type="Rhea" id="RHEA:17577"/>
        <dbReference type="ChEBI" id="CHEBI:59967"/>
        <dbReference type="ChEBI" id="CHEBI:61506"/>
        <dbReference type="EC" id="5.1.3.20"/>
    </reaction>
</comment>
<dbReference type="HAMAP" id="MF_01601">
    <property type="entry name" value="Heptose_epimerase"/>
    <property type="match status" value="1"/>
</dbReference>
<feature type="binding site" evidence="4">
    <location>
        <position position="212"/>
    </location>
    <ligand>
        <name>substrate</name>
    </ligand>
</feature>
<dbReference type="Proteomes" id="UP001556637">
    <property type="component" value="Unassembled WGS sequence"/>
</dbReference>
<comment type="cofactor">
    <cofactor evidence="4">
        <name>NADP(+)</name>
        <dbReference type="ChEBI" id="CHEBI:58349"/>
    </cofactor>
    <text evidence="4">Binds 1 NADP(+) per subunit.</text>
</comment>
<feature type="active site" description="Proton acceptor" evidence="4">
    <location>
        <position position="176"/>
    </location>
</feature>
<dbReference type="NCBIfam" id="TIGR02197">
    <property type="entry name" value="heptose_epim"/>
    <property type="match status" value="1"/>
</dbReference>
<dbReference type="InterPro" id="IPR036291">
    <property type="entry name" value="NAD(P)-bd_dom_sf"/>
</dbReference>
<feature type="binding site" evidence="4">
    <location>
        <position position="185"/>
    </location>
    <ligand>
        <name>substrate</name>
    </ligand>
</feature>
<sequence>MIVVTGGAGFIGSNLVHGLNAEGRDDVLVVDDLTDGTKFLNIRDAGVADYLDQNQFLDWLVENGDEAVDAVFHLGACSDTTEWDGRYMMENNFEYSKQALNICLAYRIPFIYASSAAVYGAGHDFRERIGEERPLNVYGYSKALFDQYVEARLPRAGSQVAGLRYFNVYGPREQHKGGMASVAYHHYQQLHADGKVRLFEGCDGYDDGEQRRDFVYVEDTVAVKRWLLENPGVSGVFNCGTGRAEPFNHIAHGVIEYFGRGEVEYIPFPDQLRDRYQSFTEADVSRLRDAGYPGEFRDVRAGVRDYMEWLVGSD</sequence>
<evidence type="ECO:0000259" key="5">
    <source>
        <dbReference type="Pfam" id="PF01370"/>
    </source>
</evidence>
<feature type="binding site" evidence="4">
    <location>
        <position position="53"/>
    </location>
    <ligand>
        <name>NADP(+)</name>
        <dbReference type="ChEBI" id="CHEBI:58349"/>
    </ligand>
</feature>
<organism evidence="6 7">
    <name type="scientific">Spiribacter insolitus</name>
    <dbReference type="NCBI Taxonomy" id="3122417"/>
    <lineage>
        <taxon>Bacteria</taxon>
        <taxon>Pseudomonadati</taxon>
        <taxon>Pseudomonadota</taxon>
        <taxon>Gammaproteobacteria</taxon>
        <taxon>Chromatiales</taxon>
        <taxon>Ectothiorhodospiraceae</taxon>
        <taxon>Spiribacter</taxon>
    </lineage>
</organism>
<dbReference type="PANTHER" id="PTHR43103:SF3">
    <property type="entry name" value="ADP-L-GLYCERO-D-MANNO-HEPTOSE-6-EPIMERASE"/>
    <property type="match status" value="1"/>
</dbReference>
<feature type="binding site" evidence="4">
    <location>
        <position position="168"/>
    </location>
    <ligand>
        <name>NADP(+)</name>
        <dbReference type="ChEBI" id="CHEBI:58349"/>
    </ligand>
</feature>
<evidence type="ECO:0000256" key="2">
    <source>
        <dbReference type="ARBA" id="ARBA00023235"/>
    </source>
</evidence>
<comment type="similarity">
    <text evidence="4">Belongs to the NAD(P)-dependent epimerase/dehydratase family. HldD subfamily.</text>
</comment>
<comment type="pathway">
    <text evidence="4">Nucleotide-sugar biosynthesis; ADP-L-glycero-beta-D-manno-heptose biosynthesis; ADP-L-glycero-beta-D-manno-heptose from D-glycero-beta-D-manno-heptose 7-phosphate: step 4/4.</text>
</comment>
<dbReference type="EC" id="5.1.3.20" evidence="4"/>
<feature type="binding site" evidence="4">
    <location>
        <begin position="10"/>
        <end position="11"/>
    </location>
    <ligand>
        <name>NADP(+)</name>
        <dbReference type="ChEBI" id="CHEBI:58349"/>
    </ligand>
</feature>